<dbReference type="EMBL" id="LAZR01013647">
    <property type="protein sequence ID" value="KKM21016.1"/>
    <property type="molecule type" value="Genomic_DNA"/>
</dbReference>
<name>A0A0F9HZY7_9ZZZZ</name>
<sequence>MQNNTAISQLIEAGKWVSQKGWVPATGGNFSARTSTGFVVTASGHDKGSLTQEHFLQLDHQGERLSGAVKPSAETQLHLSLYQLIPDAQCVLHTHSVAATVLSQITQSHQLDLTGYEMQKALSGFTSHLETLSIPIFDNDQDIDRLSLLVSDHHLHTPIEHGVLIRGHGLYAVGRNIDEVRRHLEALEFLFSCELERLKIIGIQAGVTK</sequence>
<dbReference type="InterPro" id="IPR017714">
    <property type="entry name" value="MethylthioRu-1-P_deHdtase_MtnB"/>
</dbReference>
<keyword evidence="2" id="KW-0479">Metal-binding</keyword>
<evidence type="ECO:0000256" key="2">
    <source>
        <dbReference type="ARBA" id="ARBA00022723"/>
    </source>
</evidence>
<dbReference type="InterPro" id="IPR001303">
    <property type="entry name" value="Aldolase_II/adducin_N"/>
</dbReference>
<gene>
    <name evidence="7" type="ORF">LCGC14_1639710</name>
</gene>
<dbReference type="PANTHER" id="PTHR10640:SF7">
    <property type="entry name" value="METHYLTHIORIBULOSE-1-PHOSPHATE DEHYDRATASE"/>
    <property type="match status" value="1"/>
</dbReference>
<dbReference type="GO" id="GO:0019509">
    <property type="term" value="P:L-methionine salvage from methylthioadenosine"/>
    <property type="evidence" value="ECO:0007669"/>
    <property type="project" value="InterPro"/>
</dbReference>
<keyword evidence="5" id="KW-0456">Lyase</keyword>
<keyword evidence="3" id="KW-0862">Zinc</keyword>
<evidence type="ECO:0000259" key="6">
    <source>
        <dbReference type="SMART" id="SM01007"/>
    </source>
</evidence>
<dbReference type="AlphaFoldDB" id="A0A0F9HZY7"/>
<proteinExistence type="inferred from homology"/>
<dbReference type="NCBIfam" id="NF006672">
    <property type="entry name" value="PRK09220.1"/>
    <property type="match status" value="1"/>
</dbReference>
<dbReference type="InterPro" id="IPR036409">
    <property type="entry name" value="Aldolase_II/adducin_N_sf"/>
</dbReference>
<dbReference type="NCBIfam" id="TIGR03328">
    <property type="entry name" value="salvage_mtnB"/>
    <property type="match status" value="1"/>
</dbReference>
<keyword evidence="1" id="KW-0028">Amino-acid biosynthesis</keyword>
<evidence type="ECO:0000313" key="7">
    <source>
        <dbReference type="EMBL" id="KKM21016.1"/>
    </source>
</evidence>
<evidence type="ECO:0000256" key="3">
    <source>
        <dbReference type="ARBA" id="ARBA00022833"/>
    </source>
</evidence>
<organism evidence="7">
    <name type="scientific">marine sediment metagenome</name>
    <dbReference type="NCBI Taxonomy" id="412755"/>
    <lineage>
        <taxon>unclassified sequences</taxon>
        <taxon>metagenomes</taxon>
        <taxon>ecological metagenomes</taxon>
    </lineage>
</organism>
<dbReference type="SMART" id="SM01007">
    <property type="entry name" value="Aldolase_II"/>
    <property type="match status" value="1"/>
</dbReference>
<comment type="caution">
    <text evidence="7">The sequence shown here is derived from an EMBL/GenBank/DDBJ whole genome shotgun (WGS) entry which is preliminary data.</text>
</comment>
<dbReference type="GO" id="GO:0046872">
    <property type="term" value="F:metal ion binding"/>
    <property type="evidence" value="ECO:0007669"/>
    <property type="project" value="UniProtKB-KW"/>
</dbReference>
<dbReference type="Pfam" id="PF00596">
    <property type="entry name" value="Aldolase_II"/>
    <property type="match status" value="1"/>
</dbReference>
<dbReference type="PANTHER" id="PTHR10640">
    <property type="entry name" value="METHYLTHIORIBULOSE-1-PHOSPHATE DEHYDRATASE"/>
    <property type="match status" value="1"/>
</dbReference>
<dbReference type="HAMAP" id="MF_01677">
    <property type="entry name" value="Salvage_MtnB"/>
    <property type="match status" value="1"/>
</dbReference>
<reference evidence="7" key="1">
    <citation type="journal article" date="2015" name="Nature">
        <title>Complex archaea that bridge the gap between prokaryotes and eukaryotes.</title>
        <authorList>
            <person name="Spang A."/>
            <person name="Saw J.H."/>
            <person name="Jorgensen S.L."/>
            <person name="Zaremba-Niedzwiedzka K."/>
            <person name="Martijn J."/>
            <person name="Lind A.E."/>
            <person name="van Eijk R."/>
            <person name="Schleper C."/>
            <person name="Guy L."/>
            <person name="Ettema T.J."/>
        </authorList>
    </citation>
    <scope>NUCLEOTIDE SEQUENCE</scope>
</reference>
<dbReference type="SUPFAM" id="SSF53639">
    <property type="entry name" value="AraD/HMP-PK domain-like"/>
    <property type="match status" value="1"/>
</dbReference>
<evidence type="ECO:0000256" key="4">
    <source>
        <dbReference type="ARBA" id="ARBA00023167"/>
    </source>
</evidence>
<dbReference type="GO" id="GO:0005737">
    <property type="term" value="C:cytoplasm"/>
    <property type="evidence" value="ECO:0007669"/>
    <property type="project" value="InterPro"/>
</dbReference>
<keyword evidence="4" id="KW-0486">Methionine biosynthesis</keyword>
<dbReference type="Gene3D" id="3.40.225.10">
    <property type="entry name" value="Class II aldolase/adducin N-terminal domain"/>
    <property type="match status" value="1"/>
</dbReference>
<feature type="domain" description="Class II aldolase/adducin N-terminal" evidence="6">
    <location>
        <begin position="8"/>
        <end position="195"/>
    </location>
</feature>
<protein>
    <recommendedName>
        <fullName evidence="6">Class II aldolase/adducin N-terminal domain-containing protein</fullName>
    </recommendedName>
</protein>
<dbReference type="GO" id="GO:0046570">
    <property type="term" value="F:methylthioribulose 1-phosphate dehydratase activity"/>
    <property type="evidence" value="ECO:0007669"/>
    <property type="project" value="TreeGrafter"/>
</dbReference>
<evidence type="ECO:0000256" key="1">
    <source>
        <dbReference type="ARBA" id="ARBA00022605"/>
    </source>
</evidence>
<accession>A0A0F9HZY7</accession>
<evidence type="ECO:0000256" key="5">
    <source>
        <dbReference type="ARBA" id="ARBA00023239"/>
    </source>
</evidence>